<protein>
    <recommendedName>
        <fullName evidence="3">SH3 domain-containing protein</fullName>
    </recommendedName>
</protein>
<dbReference type="Pfam" id="PF00018">
    <property type="entry name" value="SH3_1"/>
    <property type="match status" value="1"/>
</dbReference>
<dbReference type="AlphaFoldDB" id="A0A0B7C542"/>
<keyword evidence="1 2" id="KW-0728">SH3 domain</keyword>
<feature type="non-terminal residue" evidence="4">
    <location>
        <position position="1"/>
    </location>
</feature>
<feature type="domain" description="SH3" evidence="3">
    <location>
        <begin position="1"/>
        <end position="41"/>
    </location>
</feature>
<dbReference type="PROSITE" id="PS50002">
    <property type="entry name" value="SH3"/>
    <property type="match status" value="1"/>
</dbReference>
<feature type="non-terminal residue" evidence="4">
    <location>
        <position position="70"/>
    </location>
</feature>
<evidence type="ECO:0000256" key="2">
    <source>
        <dbReference type="PROSITE-ProRule" id="PRU00192"/>
    </source>
</evidence>
<evidence type="ECO:0000313" key="4">
    <source>
        <dbReference type="EMBL" id="CEL00302.1"/>
    </source>
</evidence>
<dbReference type="InterPro" id="IPR036028">
    <property type="entry name" value="SH3-like_dom_sf"/>
</dbReference>
<evidence type="ECO:0000256" key="1">
    <source>
        <dbReference type="ARBA" id="ARBA00022443"/>
    </source>
</evidence>
<proteinExistence type="predicted"/>
<name>A0A0B7C542_9EUPU</name>
<dbReference type="InterPro" id="IPR001452">
    <property type="entry name" value="SH3_domain"/>
</dbReference>
<dbReference type="SUPFAM" id="SSF50044">
    <property type="entry name" value="SH3-domain"/>
    <property type="match status" value="1"/>
</dbReference>
<dbReference type="EMBL" id="HACG01053431">
    <property type="protein sequence ID" value="CEL00302.1"/>
    <property type="molecule type" value="Transcribed_RNA"/>
</dbReference>
<organism evidence="4">
    <name type="scientific">Arion vulgaris</name>
    <dbReference type="NCBI Taxonomy" id="1028688"/>
    <lineage>
        <taxon>Eukaryota</taxon>
        <taxon>Metazoa</taxon>
        <taxon>Spiralia</taxon>
        <taxon>Lophotrochozoa</taxon>
        <taxon>Mollusca</taxon>
        <taxon>Gastropoda</taxon>
        <taxon>Heterobranchia</taxon>
        <taxon>Euthyneura</taxon>
        <taxon>Panpulmonata</taxon>
        <taxon>Eupulmonata</taxon>
        <taxon>Stylommatophora</taxon>
        <taxon>Helicina</taxon>
        <taxon>Arionoidea</taxon>
        <taxon>Arionidae</taxon>
        <taxon>Arion</taxon>
    </lineage>
</organism>
<dbReference type="SMART" id="SM00326">
    <property type="entry name" value="SH3"/>
    <property type="match status" value="1"/>
</dbReference>
<sequence>LYFDKNDTLEVIAKTDDNWWKGKLQGVEGYFPKGYVKEKRVQKMSCEEGNTDSLQSEMKRLIDEASAAAG</sequence>
<reference evidence="4" key="1">
    <citation type="submission" date="2014-12" db="EMBL/GenBank/DDBJ databases">
        <title>Insight into the proteome of Arion vulgaris.</title>
        <authorList>
            <person name="Aradska J."/>
            <person name="Bulat T."/>
            <person name="Smidak R."/>
            <person name="Sarate P."/>
            <person name="Gangsoo J."/>
            <person name="Sialana F."/>
            <person name="Bilban M."/>
            <person name="Lubec G."/>
        </authorList>
    </citation>
    <scope>NUCLEOTIDE SEQUENCE</scope>
    <source>
        <tissue evidence="4">Skin</tissue>
    </source>
</reference>
<dbReference type="Gene3D" id="2.30.30.40">
    <property type="entry name" value="SH3 Domains"/>
    <property type="match status" value="1"/>
</dbReference>
<accession>A0A0B7C542</accession>
<gene>
    <name evidence="4" type="primary">ORF223362</name>
</gene>
<evidence type="ECO:0000259" key="3">
    <source>
        <dbReference type="PROSITE" id="PS50002"/>
    </source>
</evidence>